<organism evidence="7 8">
    <name type="scientific">Autumnicola musiva</name>
    <dbReference type="NCBI Taxonomy" id="3075589"/>
    <lineage>
        <taxon>Bacteria</taxon>
        <taxon>Pseudomonadati</taxon>
        <taxon>Bacteroidota</taxon>
        <taxon>Flavobacteriia</taxon>
        <taxon>Flavobacteriales</taxon>
        <taxon>Flavobacteriaceae</taxon>
        <taxon>Autumnicola</taxon>
    </lineage>
</organism>
<accession>A0ABU3D5A0</accession>
<evidence type="ECO:0000256" key="1">
    <source>
        <dbReference type="ARBA" id="ARBA00004370"/>
    </source>
</evidence>
<dbReference type="RefSeq" id="WP_311503019.1">
    <property type="nucleotide sequence ID" value="NZ_JAVRHK010000005.1"/>
</dbReference>
<evidence type="ECO:0000256" key="3">
    <source>
        <dbReference type="ARBA" id="ARBA00022989"/>
    </source>
</evidence>
<evidence type="ECO:0000313" key="8">
    <source>
        <dbReference type="Proteomes" id="UP001262582"/>
    </source>
</evidence>
<feature type="transmembrane region" description="Helical" evidence="5">
    <location>
        <begin position="12"/>
        <end position="37"/>
    </location>
</feature>
<dbReference type="PANTHER" id="PTHR11863">
    <property type="entry name" value="STEROL DESATURASE"/>
    <property type="match status" value="1"/>
</dbReference>
<dbReference type="EC" id="1.-.-.-" evidence="7"/>
<sequence>MLLDVNKPELFLVSVLIFFAAVLLRYLFAAGLFYYYYHVKHFAKYERLSKRKLRKGQLKKEIYWSVWSSAIFAFTGALLYWLWQNGHTAVYMDIFTYGIWYLPVSLGIILFLHETYYYWVHRWMHHPKIFRVVHKVHHDSFTPTPWTAFSFHPWESVLEAIVLPLILLIVPVHIYVLGFYLLVMTLSSVINHLDIEIYPKRFQQSIIGQQFIGATHHHYHHSEFKTNYGLYFTFWDRWMNTESSNMEKAVNSSTSK</sequence>
<feature type="transmembrane region" description="Helical" evidence="5">
    <location>
        <begin position="62"/>
        <end position="83"/>
    </location>
</feature>
<dbReference type="EMBL" id="JAVRHK010000005">
    <property type="protein sequence ID" value="MDT0676674.1"/>
    <property type="molecule type" value="Genomic_DNA"/>
</dbReference>
<feature type="transmembrane region" description="Helical" evidence="5">
    <location>
        <begin position="95"/>
        <end position="119"/>
    </location>
</feature>
<dbReference type="InterPro" id="IPR050307">
    <property type="entry name" value="Sterol_Desaturase_Related"/>
</dbReference>
<evidence type="ECO:0000256" key="2">
    <source>
        <dbReference type="ARBA" id="ARBA00022692"/>
    </source>
</evidence>
<feature type="domain" description="Fatty acid hydroxylase" evidence="6">
    <location>
        <begin position="108"/>
        <end position="241"/>
    </location>
</feature>
<comment type="subcellular location">
    <subcellularLocation>
        <location evidence="1">Membrane</location>
    </subcellularLocation>
</comment>
<name>A0ABU3D5A0_9FLAO</name>
<dbReference type="GO" id="GO:0016491">
    <property type="term" value="F:oxidoreductase activity"/>
    <property type="evidence" value="ECO:0007669"/>
    <property type="project" value="UniProtKB-KW"/>
</dbReference>
<keyword evidence="2 5" id="KW-0812">Transmembrane</keyword>
<evidence type="ECO:0000259" key="6">
    <source>
        <dbReference type="Pfam" id="PF04116"/>
    </source>
</evidence>
<dbReference type="Proteomes" id="UP001262582">
    <property type="component" value="Unassembled WGS sequence"/>
</dbReference>
<evidence type="ECO:0000256" key="4">
    <source>
        <dbReference type="ARBA" id="ARBA00023136"/>
    </source>
</evidence>
<feature type="transmembrane region" description="Helical" evidence="5">
    <location>
        <begin position="160"/>
        <end position="183"/>
    </location>
</feature>
<proteinExistence type="predicted"/>
<protein>
    <submittedName>
        <fullName evidence="7">Sterol desaturase family protein</fullName>
        <ecNumber evidence="7">1.-.-.-</ecNumber>
    </submittedName>
</protein>
<keyword evidence="8" id="KW-1185">Reference proteome</keyword>
<keyword evidence="4 5" id="KW-0472">Membrane</keyword>
<keyword evidence="3 5" id="KW-1133">Transmembrane helix</keyword>
<keyword evidence="7" id="KW-0560">Oxidoreductase</keyword>
<dbReference type="Pfam" id="PF04116">
    <property type="entry name" value="FA_hydroxylase"/>
    <property type="match status" value="1"/>
</dbReference>
<evidence type="ECO:0000313" key="7">
    <source>
        <dbReference type="EMBL" id="MDT0676674.1"/>
    </source>
</evidence>
<dbReference type="InterPro" id="IPR006694">
    <property type="entry name" value="Fatty_acid_hydroxylase"/>
</dbReference>
<reference evidence="7 8" key="1">
    <citation type="submission" date="2023-09" db="EMBL/GenBank/DDBJ databases">
        <authorList>
            <person name="Rey-Velasco X."/>
        </authorList>
    </citation>
    <scope>NUCLEOTIDE SEQUENCE [LARGE SCALE GENOMIC DNA]</scope>
    <source>
        <strain evidence="7 8">F117</strain>
    </source>
</reference>
<comment type="caution">
    <text evidence="7">The sequence shown here is derived from an EMBL/GenBank/DDBJ whole genome shotgun (WGS) entry which is preliminary data.</text>
</comment>
<gene>
    <name evidence="7" type="ORF">RM539_08780</name>
</gene>
<evidence type="ECO:0000256" key="5">
    <source>
        <dbReference type="SAM" id="Phobius"/>
    </source>
</evidence>